<feature type="domain" description="Peptidase S8/S53" evidence="9">
    <location>
        <begin position="55"/>
        <end position="323"/>
    </location>
</feature>
<dbReference type="EMBL" id="FZOD01000060">
    <property type="protein sequence ID" value="SNT54988.1"/>
    <property type="molecule type" value="Genomic_DNA"/>
</dbReference>
<evidence type="ECO:0000313" key="10">
    <source>
        <dbReference type="EMBL" id="SNT54988.1"/>
    </source>
</evidence>
<keyword evidence="7" id="KW-0812">Transmembrane</keyword>
<evidence type="ECO:0000256" key="7">
    <source>
        <dbReference type="SAM" id="Phobius"/>
    </source>
</evidence>
<dbReference type="PANTHER" id="PTHR43806">
    <property type="entry name" value="PEPTIDASE S8"/>
    <property type="match status" value="1"/>
</dbReference>
<keyword evidence="8" id="KW-0732">Signal</keyword>
<evidence type="ECO:0000256" key="8">
    <source>
        <dbReference type="SAM" id="SignalP"/>
    </source>
</evidence>
<evidence type="ECO:0000256" key="6">
    <source>
        <dbReference type="SAM" id="MobiDB-lite"/>
    </source>
</evidence>
<evidence type="ECO:0000259" key="9">
    <source>
        <dbReference type="Pfam" id="PF00082"/>
    </source>
</evidence>
<keyword evidence="3 5" id="KW-0378">Hydrolase</keyword>
<keyword evidence="2 5" id="KW-0645">Protease</keyword>
<evidence type="ECO:0000256" key="2">
    <source>
        <dbReference type="ARBA" id="ARBA00022670"/>
    </source>
</evidence>
<feature type="active site" description="Charge relay system" evidence="5">
    <location>
        <position position="99"/>
    </location>
</feature>
<name>A0A239NKV4_9ACTN</name>
<keyword evidence="7" id="KW-1133">Transmembrane helix</keyword>
<dbReference type="SUPFAM" id="SSF52743">
    <property type="entry name" value="Subtilisin-like"/>
    <property type="match status" value="1"/>
</dbReference>
<evidence type="ECO:0000256" key="4">
    <source>
        <dbReference type="ARBA" id="ARBA00022825"/>
    </source>
</evidence>
<evidence type="ECO:0000256" key="5">
    <source>
        <dbReference type="PROSITE-ProRule" id="PRU01240"/>
    </source>
</evidence>
<dbReference type="InterPro" id="IPR050131">
    <property type="entry name" value="Peptidase_S8_subtilisin-like"/>
</dbReference>
<feature type="transmembrane region" description="Helical" evidence="7">
    <location>
        <begin position="371"/>
        <end position="393"/>
    </location>
</feature>
<feature type="region of interest" description="Disordered" evidence="6">
    <location>
        <begin position="395"/>
        <end position="418"/>
    </location>
</feature>
<dbReference type="GO" id="GO:0006508">
    <property type="term" value="P:proteolysis"/>
    <property type="evidence" value="ECO:0007669"/>
    <property type="project" value="UniProtKB-KW"/>
</dbReference>
<feature type="active site" description="Charge relay system" evidence="5">
    <location>
        <position position="275"/>
    </location>
</feature>
<dbReference type="InterPro" id="IPR015500">
    <property type="entry name" value="Peptidase_S8_subtilisin-rel"/>
</dbReference>
<reference evidence="10 11" key="1">
    <citation type="submission" date="2017-06" db="EMBL/GenBank/DDBJ databases">
        <authorList>
            <person name="Kim H.J."/>
            <person name="Triplett B.A."/>
        </authorList>
    </citation>
    <scope>NUCLEOTIDE SEQUENCE [LARGE SCALE GENOMIC DNA]</scope>
    <source>
        <strain evidence="10 11">CGMCC 4.2132</strain>
    </source>
</reference>
<keyword evidence="11" id="KW-1185">Reference proteome</keyword>
<feature type="active site" description="Charge relay system" evidence="5">
    <location>
        <position position="64"/>
    </location>
</feature>
<dbReference type="PRINTS" id="PR00723">
    <property type="entry name" value="SUBTILISIN"/>
</dbReference>
<dbReference type="PROSITE" id="PS51892">
    <property type="entry name" value="SUBTILASE"/>
    <property type="match status" value="1"/>
</dbReference>
<dbReference type="PANTHER" id="PTHR43806:SF11">
    <property type="entry name" value="CEREVISIN-RELATED"/>
    <property type="match status" value="1"/>
</dbReference>
<evidence type="ECO:0000313" key="11">
    <source>
        <dbReference type="Proteomes" id="UP000198282"/>
    </source>
</evidence>
<keyword evidence="7" id="KW-0472">Membrane</keyword>
<gene>
    <name evidence="10" type="ORF">SAMN05216276_106041</name>
</gene>
<comment type="similarity">
    <text evidence="1 5">Belongs to the peptidase S8 family.</text>
</comment>
<dbReference type="InterPro" id="IPR036852">
    <property type="entry name" value="Peptidase_S8/S53_dom_sf"/>
</dbReference>
<keyword evidence="4 5" id="KW-0720">Serine protease</keyword>
<feature type="chain" id="PRO_5012376327" evidence="8">
    <location>
        <begin position="26"/>
        <end position="418"/>
    </location>
</feature>
<dbReference type="RefSeq" id="WP_245878805.1">
    <property type="nucleotide sequence ID" value="NZ_FZOD01000060.1"/>
</dbReference>
<evidence type="ECO:0000256" key="1">
    <source>
        <dbReference type="ARBA" id="ARBA00011073"/>
    </source>
</evidence>
<dbReference type="AlphaFoldDB" id="A0A239NKV4"/>
<proteinExistence type="inferred from homology"/>
<accession>A0A239NKV4</accession>
<dbReference type="GO" id="GO:0004252">
    <property type="term" value="F:serine-type endopeptidase activity"/>
    <property type="evidence" value="ECO:0007669"/>
    <property type="project" value="UniProtKB-UniRule"/>
</dbReference>
<dbReference type="Pfam" id="PF00082">
    <property type="entry name" value="Peptidase_S8"/>
    <property type="match status" value="1"/>
</dbReference>
<sequence>MLRRRRVWAAGALIAVSLTVPTTLAAPVAAADVREDQRWVLEKMNVEQAWRVTKGAGVTVALVDSGVDDQVAELRGRVTSGPNMGSVEYDRKDPGAGLHGTAMASLIAGAGNGEGGLLGIAPEARILSLPMIIEQDAADGSAIPEENLRSQRDSPLARAIRYAANNGAEVVSMSLGAYGAQKSEREAISYALSRGVVLIAAVGNEGESEDAMQNGTSFWNFPAGYSGVVGVAAVDEQGKPALFSSDNLSVLVSAPGVDVPVVMPGGDYGVSEGTSSATALVSGVAALIKAKYPDISPQMVSQALTSTATSVPAAGYDDHVGFGVVDAGAALTKAGELVAGAAEVPAVEDQHFGKGPLVQEPPRPGPAPARLWLYGGGLLGGLLAFAGAVIMLVRRPEPAGPMPGPPMANRRGSGRARP</sequence>
<evidence type="ECO:0000256" key="3">
    <source>
        <dbReference type="ARBA" id="ARBA00022801"/>
    </source>
</evidence>
<protein>
    <submittedName>
        <fullName evidence="10">Type VII secretion-associated serine protease mycosin</fullName>
    </submittedName>
</protein>
<dbReference type="InterPro" id="IPR000209">
    <property type="entry name" value="Peptidase_S8/S53_dom"/>
</dbReference>
<organism evidence="10 11">
    <name type="scientific">Streptosporangium subroseum</name>
    <dbReference type="NCBI Taxonomy" id="106412"/>
    <lineage>
        <taxon>Bacteria</taxon>
        <taxon>Bacillati</taxon>
        <taxon>Actinomycetota</taxon>
        <taxon>Actinomycetes</taxon>
        <taxon>Streptosporangiales</taxon>
        <taxon>Streptosporangiaceae</taxon>
        <taxon>Streptosporangium</taxon>
    </lineage>
</organism>
<feature type="signal peptide" evidence="8">
    <location>
        <begin position="1"/>
        <end position="25"/>
    </location>
</feature>
<dbReference type="Proteomes" id="UP000198282">
    <property type="component" value="Unassembled WGS sequence"/>
</dbReference>
<dbReference type="Gene3D" id="3.40.50.200">
    <property type="entry name" value="Peptidase S8/S53 domain"/>
    <property type="match status" value="1"/>
</dbReference>